<dbReference type="PROSITE" id="PS00107">
    <property type="entry name" value="PROTEIN_KINASE_ATP"/>
    <property type="match status" value="1"/>
</dbReference>
<dbReference type="CDD" id="cd14103">
    <property type="entry name" value="STKc_MLCK"/>
    <property type="match status" value="1"/>
</dbReference>
<keyword evidence="5 6" id="KW-0067">ATP-binding</keyword>
<feature type="non-terminal residue" evidence="10">
    <location>
        <position position="1"/>
    </location>
</feature>
<evidence type="ECO:0000256" key="1">
    <source>
        <dbReference type="ARBA" id="ARBA00022527"/>
    </source>
</evidence>
<evidence type="ECO:0000313" key="10">
    <source>
        <dbReference type="EMBL" id="KAK8719577.1"/>
    </source>
</evidence>
<comment type="caution">
    <text evidence="10">The sequence shown here is derived from an EMBL/GenBank/DDBJ whole genome shotgun (WGS) entry which is preliminary data.</text>
</comment>
<proteinExistence type="predicted"/>
<dbReference type="PANTHER" id="PTHR24342">
    <property type="entry name" value="SERINE/THREONINE-PROTEIN KINASE 17"/>
    <property type="match status" value="1"/>
</dbReference>
<dbReference type="PROSITE" id="PS50853">
    <property type="entry name" value="FN3"/>
    <property type="match status" value="1"/>
</dbReference>
<evidence type="ECO:0000313" key="11">
    <source>
        <dbReference type="Proteomes" id="UP001445076"/>
    </source>
</evidence>
<feature type="domain" description="Fibronectin type-III" evidence="9">
    <location>
        <begin position="55"/>
        <end position="153"/>
    </location>
</feature>
<feature type="binding site" evidence="6">
    <location>
        <position position="214"/>
    </location>
    <ligand>
        <name>ATP</name>
        <dbReference type="ChEBI" id="CHEBI:30616"/>
    </ligand>
</feature>
<feature type="compositionally biased region" description="Low complexity" evidence="7">
    <location>
        <begin position="508"/>
        <end position="523"/>
    </location>
</feature>
<dbReference type="AlphaFoldDB" id="A0AAW0VR45"/>
<reference evidence="10 11" key="1">
    <citation type="journal article" date="2024" name="BMC Genomics">
        <title>Genome assembly of redclaw crayfish (Cherax quadricarinatus) provides insights into its immune adaptation and hypoxia tolerance.</title>
        <authorList>
            <person name="Liu Z."/>
            <person name="Zheng J."/>
            <person name="Li H."/>
            <person name="Fang K."/>
            <person name="Wang S."/>
            <person name="He J."/>
            <person name="Zhou D."/>
            <person name="Weng S."/>
            <person name="Chi M."/>
            <person name="Gu Z."/>
            <person name="He J."/>
            <person name="Li F."/>
            <person name="Wang M."/>
        </authorList>
    </citation>
    <scope>NUCLEOTIDE SEQUENCE [LARGE SCALE GENOMIC DNA]</scope>
    <source>
        <strain evidence="10">ZL_2023a</strain>
    </source>
</reference>
<dbReference type="InterPro" id="IPR008271">
    <property type="entry name" value="Ser/Thr_kinase_AS"/>
</dbReference>
<keyword evidence="4" id="KW-0418">Kinase</keyword>
<dbReference type="PRINTS" id="PR00014">
    <property type="entry name" value="FNTYPEIII"/>
</dbReference>
<dbReference type="InterPro" id="IPR000719">
    <property type="entry name" value="Prot_kinase_dom"/>
</dbReference>
<feature type="compositionally biased region" description="Polar residues" evidence="7">
    <location>
        <begin position="481"/>
        <end position="495"/>
    </location>
</feature>
<dbReference type="InterPro" id="IPR013783">
    <property type="entry name" value="Ig-like_fold"/>
</dbReference>
<keyword evidence="3 6" id="KW-0547">Nucleotide-binding</keyword>
<dbReference type="FunFam" id="2.60.40.10:FF:001127">
    <property type="entry name" value="Myosin, light chain kinase a"/>
    <property type="match status" value="1"/>
</dbReference>
<dbReference type="InterPro" id="IPR036179">
    <property type="entry name" value="Ig-like_dom_sf"/>
</dbReference>
<feature type="compositionally biased region" description="Acidic residues" evidence="7">
    <location>
        <begin position="153"/>
        <end position="163"/>
    </location>
</feature>
<dbReference type="GO" id="GO:0004674">
    <property type="term" value="F:protein serine/threonine kinase activity"/>
    <property type="evidence" value="ECO:0007669"/>
    <property type="project" value="UniProtKB-KW"/>
</dbReference>
<dbReference type="GO" id="GO:0043065">
    <property type="term" value="P:positive regulation of apoptotic process"/>
    <property type="evidence" value="ECO:0007669"/>
    <property type="project" value="TreeGrafter"/>
</dbReference>
<dbReference type="Pfam" id="PF00069">
    <property type="entry name" value="Pkinase"/>
    <property type="match status" value="1"/>
</dbReference>
<dbReference type="GO" id="GO:0035556">
    <property type="term" value="P:intracellular signal transduction"/>
    <property type="evidence" value="ECO:0007669"/>
    <property type="project" value="TreeGrafter"/>
</dbReference>
<feature type="compositionally biased region" description="Polar residues" evidence="7">
    <location>
        <begin position="142"/>
        <end position="151"/>
    </location>
</feature>
<evidence type="ECO:0000256" key="5">
    <source>
        <dbReference type="ARBA" id="ARBA00022840"/>
    </source>
</evidence>
<dbReference type="GO" id="GO:0005524">
    <property type="term" value="F:ATP binding"/>
    <property type="evidence" value="ECO:0007669"/>
    <property type="project" value="UniProtKB-UniRule"/>
</dbReference>
<evidence type="ECO:0008006" key="12">
    <source>
        <dbReference type="Google" id="ProtNLM"/>
    </source>
</evidence>
<accession>A0AAW0VR45</accession>
<dbReference type="PROSITE" id="PS50011">
    <property type="entry name" value="PROTEIN_KINASE_DOM"/>
    <property type="match status" value="1"/>
</dbReference>
<protein>
    <recommendedName>
        <fullName evidence="12">Myosin light chain kinase, smooth muscle</fullName>
    </recommendedName>
</protein>
<dbReference type="InterPro" id="IPR017441">
    <property type="entry name" value="Protein_kinase_ATP_BS"/>
</dbReference>
<dbReference type="SMART" id="SM00060">
    <property type="entry name" value="FN3"/>
    <property type="match status" value="1"/>
</dbReference>
<gene>
    <name evidence="10" type="ORF">OTU49_013945</name>
</gene>
<feature type="compositionally biased region" description="Polar residues" evidence="7">
    <location>
        <begin position="533"/>
        <end position="542"/>
    </location>
</feature>
<feature type="region of interest" description="Disordered" evidence="7">
    <location>
        <begin position="135"/>
        <end position="164"/>
    </location>
</feature>
<dbReference type="InterPro" id="IPR003961">
    <property type="entry name" value="FN3_dom"/>
</dbReference>
<keyword evidence="2" id="KW-0808">Transferase</keyword>
<dbReference type="InterPro" id="IPR011009">
    <property type="entry name" value="Kinase-like_dom_sf"/>
</dbReference>
<sequence length="639" mass="71085">QEIVTGGRYEVKTEEGITSLTIHDVVQADCDKYTIVVRNIHAAHAAFASLAVGSAPEPPADKPNHSEVTADSVTLSWYGPTYDGGSVVTGYTVEACKSGQHEWYTLINGCHSTSYIARGLEKNCQYEFRVRAQNVHGVSEPSKPSTPVTTSDPVDEEEPEPEDHETAFAPLNVEIEPGNLFDKKYSMHEEVGKGRFGIVYRVTEKANGTRRAAKIIKSRNAREKEKVREEIDIMNSLRHPKLLQLLAAYEQQREMVMVMEYISGGELFERVVADDFALTERDCILFVRQICEGVDYMHKNLIVHLDLKPENILCVRRTSHQIKLIDFGLARRFNPEDPCRVLFGTPEFIAPEIINYEPIGFSSDMWSVGVICYVLLSGLSPFMGDNDAETFANITLAEFDFDDDAFSAITDDAKDFITSLLIQQKEKRLTAKECFNHPWLAQTEADMNKVVLSTDKLKKFIIRRKWQKTGNAIRALGRMANLTNRRSSQPSSPTRLSPLPENHPHTPPSSSSQSPISTPTTLSKTKGCAPVTRPSSSIVSERSDSGISECSFNIEENNQNVGNNQFGITNGRAVTGRNVLKSGKTPSLDWQSSVDSAVCDDDYISKNSFGSSPRKISREALIHAKSAVADTRMNAHSRI</sequence>
<dbReference type="FunFam" id="1.10.510.10:FF:000175">
    <property type="entry name" value="Myosin light chain kinase, smooth muscle"/>
    <property type="match status" value="1"/>
</dbReference>
<dbReference type="Gene3D" id="1.10.510.10">
    <property type="entry name" value="Transferase(Phosphotransferase) domain 1"/>
    <property type="match status" value="1"/>
</dbReference>
<organism evidence="10 11">
    <name type="scientific">Cherax quadricarinatus</name>
    <name type="common">Australian red claw crayfish</name>
    <dbReference type="NCBI Taxonomy" id="27406"/>
    <lineage>
        <taxon>Eukaryota</taxon>
        <taxon>Metazoa</taxon>
        <taxon>Ecdysozoa</taxon>
        <taxon>Arthropoda</taxon>
        <taxon>Crustacea</taxon>
        <taxon>Multicrustacea</taxon>
        <taxon>Malacostraca</taxon>
        <taxon>Eumalacostraca</taxon>
        <taxon>Eucarida</taxon>
        <taxon>Decapoda</taxon>
        <taxon>Pleocyemata</taxon>
        <taxon>Astacidea</taxon>
        <taxon>Parastacoidea</taxon>
        <taxon>Parastacidae</taxon>
        <taxon>Cherax</taxon>
    </lineage>
</organism>
<dbReference type="CDD" id="cd00063">
    <property type="entry name" value="FN3"/>
    <property type="match status" value="1"/>
</dbReference>
<dbReference type="SUPFAM" id="SSF56112">
    <property type="entry name" value="Protein kinase-like (PK-like)"/>
    <property type="match status" value="1"/>
</dbReference>
<dbReference type="Pfam" id="PF00041">
    <property type="entry name" value="fn3"/>
    <property type="match status" value="1"/>
</dbReference>
<dbReference type="Gene3D" id="3.30.200.20">
    <property type="entry name" value="Phosphorylase Kinase, domain 1"/>
    <property type="match status" value="1"/>
</dbReference>
<dbReference type="SUPFAM" id="SSF49265">
    <property type="entry name" value="Fibronectin type III"/>
    <property type="match status" value="1"/>
</dbReference>
<evidence type="ECO:0000256" key="3">
    <source>
        <dbReference type="ARBA" id="ARBA00022741"/>
    </source>
</evidence>
<dbReference type="InterPro" id="IPR036116">
    <property type="entry name" value="FN3_sf"/>
</dbReference>
<evidence type="ECO:0000256" key="6">
    <source>
        <dbReference type="PROSITE-ProRule" id="PRU10141"/>
    </source>
</evidence>
<keyword evidence="11" id="KW-1185">Reference proteome</keyword>
<dbReference type="EMBL" id="JARKIK010001804">
    <property type="protein sequence ID" value="KAK8719577.1"/>
    <property type="molecule type" value="Genomic_DNA"/>
</dbReference>
<dbReference type="Gene3D" id="2.60.40.10">
    <property type="entry name" value="Immunoglobulins"/>
    <property type="match status" value="2"/>
</dbReference>
<keyword evidence="1" id="KW-0723">Serine/threonine-protein kinase</keyword>
<dbReference type="GO" id="GO:0005634">
    <property type="term" value="C:nucleus"/>
    <property type="evidence" value="ECO:0007669"/>
    <property type="project" value="TreeGrafter"/>
</dbReference>
<feature type="domain" description="Protein kinase" evidence="8">
    <location>
        <begin position="185"/>
        <end position="440"/>
    </location>
</feature>
<evidence type="ECO:0000256" key="7">
    <source>
        <dbReference type="SAM" id="MobiDB-lite"/>
    </source>
</evidence>
<dbReference type="FunFam" id="3.30.200.20:FF:000315">
    <property type="entry name" value="Calcium-dependent protein kinase 3"/>
    <property type="match status" value="1"/>
</dbReference>
<evidence type="ECO:0000259" key="9">
    <source>
        <dbReference type="PROSITE" id="PS50853"/>
    </source>
</evidence>
<evidence type="ECO:0000256" key="4">
    <source>
        <dbReference type="ARBA" id="ARBA00022777"/>
    </source>
</evidence>
<dbReference type="PANTHER" id="PTHR24342:SF20">
    <property type="entry name" value="MYOSIN LIGHT CHAIN KINASE, SMOOTH MUSCLE"/>
    <property type="match status" value="1"/>
</dbReference>
<evidence type="ECO:0000256" key="2">
    <source>
        <dbReference type="ARBA" id="ARBA00022679"/>
    </source>
</evidence>
<dbReference type="PROSITE" id="PS00108">
    <property type="entry name" value="PROTEIN_KINASE_ST"/>
    <property type="match status" value="1"/>
</dbReference>
<dbReference type="Proteomes" id="UP001445076">
    <property type="component" value="Unassembled WGS sequence"/>
</dbReference>
<evidence type="ECO:0000259" key="8">
    <source>
        <dbReference type="PROSITE" id="PS50011"/>
    </source>
</evidence>
<dbReference type="SMART" id="SM00220">
    <property type="entry name" value="S_TKc"/>
    <property type="match status" value="1"/>
</dbReference>
<name>A0AAW0VR45_CHEQU</name>
<feature type="region of interest" description="Disordered" evidence="7">
    <location>
        <begin position="477"/>
        <end position="542"/>
    </location>
</feature>
<dbReference type="SUPFAM" id="SSF48726">
    <property type="entry name" value="Immunoglobulin"/>
    <property type="match status" value="1"/>
</dbReference>